<evidence type="ECO:0000313" key="6">
    <source>
        <dbReference type="EMBL" id="CAB4968032.1"/>
    </source>
</evidence>
<dbReference type="PANTHER" id="PTHR11839">
    <property type="entry name" value="UDP/ADP-SUGAR PYROPHOSPHATASE"/>
    <property type="match status" value="1"/>
</dbReference>
<dbReference type="Pfam" id="PF00293">
    <property type="entry name" value="NUDIX"/>
    <property type="match status" value="1"/>
</dbReference>
<proteinExistence type="predicted"/>
<evidence type="ECO:0000313" key="5">
    <source>
        <dbReference type="EMBL" id="CAB4775082.1"/>
    </source>
</evidence>
<protein>
    <submittedName>
        <fullName evidence="8">Unannotated protein</fullName>
    </submittedName>
</protein>
<dbReference type="EMBL" id="CAFBNZ010000033">
    <property type="protein sequence ID" value="CAB4968032.1"/>
    <property type="molecule type" value="Genomic_DNA"/>
</dbReference>
<evidence type="ECO:0000259" key="2">
    <source>
        <dbReference type="PROSITE" id="PS51462"/>
    </source>
</evidence>
<reference evidence="8" key="1">
    <citation type="submission" date="2020-05" db="EMBL/GenBank/DDBJ databases">
        <authorList>
            <person name="Chiriac C."/>
            <person name="Salcher M."/>
            <person name="Ghai R."/>
            <person name="Kavagutti S V."/>
        </authorList>
    </citation>
    <scope>NUCLEOTIDE SEQUENCE</scope>
</reference>
<dbReference type="EMBL" id="CAEZZV010000045">
    <property type="protein sequence ID" value="CAB4775082.1"/>
    <property type="molecule type" value="Genomic_DNA"/>
</dbReference>
<name>A0A6J7W0Q7_9ZZZZ</name>
<evidence type="ECO:0000313" key="3">
    <source>
        <dbReference type="EMBL" id="CAB4548406.1"/>
    </source>
</evidence>
<dbReference type="InterPro" id="IPR015797">
    <property type="entry name" value="NUDIX_hydrolase-like_dom_sf"/>
</dbReference>
<dbReference type="EMBL" id="CAEZSL010000127">
    <property type="protein sequence ID" value="CAB4548406.1"/>
    <property type="molecule type" value="Genomic_DNA"/>
</dbReference>
<dbReference type="SUPFAM" id="SSF55811">
    <property type="entry name" value="Nudix"/>
    <property type="match status" value="1"/>
</dbReference>
<dbReference type="GO" id="GO:0006753">
    <property type="term" value="P:nucleoside phosphate metabolic process"/>
    <property type="evidence" value="ECO:0007669"/>
    <property type="project" value="TreeGrafter"/>
</dbReference>
<dbReference type="GO" id="GO:0019693">
    <property type="term" value="P:ribose phosphate metabolic process"/>
    <property type="evidence" value="ECO:0007669"/>
    <property type="project" value="TreeGrafter"/>
</dbReference>
<dbReference type="EMBL" id="CAEZVL010000078">
    <property type="protein sequence ID" value="CAB4630409.1"/>
    <property type="molecule type" value="Genomic_DNA"/>
</dbReference>
<evidence type="ECO:0000313" key="7">
    <source>
        <dbReference type="EMBL" id="CAB5044833.1"/>
    </source>
</evidence>
<keyword evidence="1" id="KW-0378">Hydrolase</keyword>
<dbReference type="PANTHER" id="PTHR11839:SF22">
    <property type="entry name" value="NUDIX HYDROLASE 26, CHLOROPLASTIC"/>
    <property type="match status" value="1"/>
</dbReference>
<dbReference type="GO" id="GO:0008893">
    <property type="term" value="F:guanosine-3',5'-bis(diphosphate) 3'-diphosphatase activity"/>
    <property type="evidence" value="ECO:0007669"/>
    <property type="project" value="TreeGrafter"/>
</dbReference>
<dbReference type="PROSITE" id="PS51462">
    <property type="entry name" value="NUDIX"/>
    <property type="match status" value="1"/>
</dbReference>
<organism evidence="8">
    <name type="scientific">freshwater metagenome</name>
    <dbReference type="NCBI Taxonomy" id="449393"/>
    <lineage>
        <taxon>unclassified sequences</taxon>
        <taxon>metagenomes</taxon>
        <taxon>ecological metagenomes</taxon>
    </lineage>
</organism>
<evidence type="ECO:0000256" key="1">
    <source>
        <dbReference type="ARBA" id="ARBA00022801"/>
    </source>
</evidence>
<dbReference type="GO" id="GO:0034432">
    <property type="term" value="F:bis(5'-adenosyl)-pentaphosphatase activity"/>
    <property type="evidence" value="ECO:0007669"/>
    <property type="project" value="TreeGrafter"/>
</dbReference>
<accession>A0A6J7W0Q7</accession>
<dbReference type="EMBL" id="CAFBQJ010000014">
    <property type="protein sequence ID" value="CAB5044833.1"/>
    <property type="molecule type" value="Genomic_DNA"/>
</dbReference>
<feature type="domain" description="Nudix hydrolase" evidence="2">
    <location>
        <begin position="5"/>
        <end position="148"/>
    </location>
</feature>
<evidence type="ECO:0000313" key="8">
    <source>
        <dbReference type="EMBL" id="CAB5122772.1"/>
    </source>
</evidence>
<sequence length="152" mass="17426">MPTQKFRAGVVIAIRRENGDLMCFQRSDVVDSWQLPQGGIDVGELPVDAAWRELTEETGLTRGDVHLVSELSEWITYEYPTAVRDAMPDGGKRFGQTQKWFLFGLLDEANIEPKPDGVEFVGWQWMDPHHLLHHVVNFRQDSYGRAFSRLLP</sequence>
<dbReference type="InterPro" id="IPR020476">
    <property type="entry name" value="Nudix_hydrolase"/>
</dbReference>
<gene>
    <name evidence="3" type="ORF">UFOPK1421_01110</name>
    <name evidence="4" type="ORF">UFOPK1960_00637</name>
    <name evidence="5" type="ORF">UFOPK2921_00485</name>
    <name evidence="6" type="ORF">UFOPK3889_00288</name>
    <name evidence="7" type="ORF">UFOPK4275_00161</name>
    <name evidence="8" type="ORF">UFOPK4422_00794</name>
</gene>
<evidence type="ECO:0000313" key="4">
    <source>
        <dbReference type="EMBL" id="CAB4630409.1"/>
    </source>
</evidence>
<dbReference type="EMBL" id="CAFBRX010000068">
    <property type="protein sequence ID" value="CAB5122772.1"/>
    <property type="molecule type" value="Genomic_DNA"/>
</dbReference>
<dbReference type="InterPro" id="IPR020084">
    <property type="entry name" value="NUDIX_hydrolase_CS"/>
</dbReference>
<dbReference type="Gene3D" id="3.90.79.10">
    <property type="entry name" value="Nucleoside Triphosphate Pyrophosphohydrolase"/>
    <property type="match status" value="1"/>
</dbReference>
<dbReference type="AlphaFoldDB" id="A0A6J7W0Q7"/>
<dbReference type="InterPro" id="IPR000086">
    <property type="entry name" value="NUDIX_hydrolase_dom"/>
</dbReference>
<dbReference type="PRINTS" id="PR00502">
    <property type="entry name" value="NUDIXFAMILY"/>
</dbReference>
<dbReference type="PROSITE" id="PS00893">
    <property type="entry name" value="NUDIX_BOX"/>
    <property type="match status" value="1"/>
</dbReference>